<evidence type="ECO:0000256" key="1">
    <source>
        <dbReference type="ARBA" id="ARBA00023015"/>
    </source>
</evidence>
<dbReference type="AlphaFoldDB" id="A0A072P7Z3"/>
<gene>
    <name evidence="6" type="ORF">A1O9_08153</name>
</gene>
<dbReference type="GO" id="GO:0000981">
    <property type="term" value="F:DNA-binding transcription factor activity, RNA polymerase II-specific"/>
    <property type="evidence" value="ECO:0007669"/>
    <property type="project" value="InterPro"/>
</dbReference>
<dbReference type="InterPro" id="IPR001138">
    <property type="entry name" value="Zn2Cys6_DnaBD"/>
</dbReference>
<dbReference type="InterPro" id="IPR052400">
    <property type="entry name" value="Zn2-C6_fungal_TF"/>
</dbReference>
<dbReference type="Gene3D" id="4.10.240.10">
    <property type="entry name" value="Zn(2)-C6 fungal-type DNA-binding domain"/>
    <property type="match status" value="1"/>
</dbReference>
<dbReference type="OrthoDB" id="1924260at2759"/>
<evidence type="ECO:0000313" key="7">
    <source>
        <dbReference type="Proteomes" id="UP000027920"/>
    </source>
</evidence>
<dbReference type="Pfam" id="PF00172">
    <property type="entry name" value="Zn_clus"/>
    <property type="match status" value="1"/>
</dbReference>
<dbReference type="GO" id="GO:0003677">
    <property type="term" value="F:DNA binding"/>
    <property type="evidence" value="ECO:0007669"/>
    <property type="project" value="UniProtKB-KW"/>
</dbReference>
<organism evidence="6 7">
    <name type="scientific">Exophiala aquamarina CBS 119918</name>
    <dbReference type="NCBI Taxonomy" id="1182545"/>
    <lineage>
        <taxon>Eukaryota</taxon>
        <taxon>Fungi</taxon>
        <taxon>Dikarya</taxon>
        <taxon>Ascomycota</taxon>
        <taxon>Pezizomycotina</taxon>
        <taxon>Eurotiomycetes</taxon>
        <taxon>Chaetothyriomycetidae</taxon>
        <taxon>Chaetothyriales</taxon>
        <taxon>Herpotrichiellaceae</taxon>
        <taxon>Exophiala</taxon>
    </lineage>
</organism>
<evidence type="ECO:0000256" key="3">
    <source>
        <dbReference type="ARBA" id="ARBA00023163"/>
    </source>
</evidence>
<dbReference type="CDD" id="cd00067">
    <property type="entry name" value="GAL4"/>
    <property type="match status" value="1"/>
</dbReference>
<name>A0A072P7Z3_9EURO</name>
<comment type="caution">
    <text evidence="6">The sequence shown here is derived from an EMBL/GenBank/DDBJ whole genome shotgun (WGS) entry which is preliminary data.</text>
</comment>
<evidence type="ECO:0000313" key="6">
    <source>
        <dbReference type="EMBL" id="KEF55403.1"/>
    </source>
</evidence>
<dbReference type="PROSITE" id="PS50048">
    <property type="entry name" value="ZN2_CY6_FUNGAL_2"/>
    <property type="match status" value="1"/>
</dbReference>
<keyword evidence="1" id="KW-0805">Transcription regulation</keyword>
<dbReference type="PANTHER" id="PTHR47657:SF12">
    <property type="entry name" value="ZN(II)2CYS6 TRANSCRIPTION FACTOR (EUROFUNG)"/>
    <property type="match status" value="1"/>
</dbReference>
<dbReference type="SUPFAM" id="SSF57701">
    <property type="entry name" value="Zn2/Cys6 DNA-binding domain"/>
    <property type="match status" value="1"/>
</dbReference>
<dbReference type="SMART" id="SM00066">
    <property type="entry name" value="GAL4"/>
    <property type="match status" value="1"/>
</dbReference>
<dbReference type="HOGENOM" id="CLU_018979_3_0_1"/>
<dbReference type="RefSeq" id="XP_013257993.1">
    <property type="nucleotide sequence ID" value="XM_013402539.1"/>
</dbReference>
<reference evidence="6 7" key="1">
    <citation type="submission" date="2013-03" db="EMBL/GenBank/DDBJ databases">
        <title>The Genome Sequence of Exophiala aquamarina CBS 119918.</title>
        <authorList>
            <consortium name="The Broad Institute Genomics Platform"/>
            <person name="Cuomo C."/>
            <person name="de Hoog S."/>
            <person name="Gorbushina A."/>
            <person name="Walker B."/>
            <person name="Young S.K."/>
            <person name="Zeng Q."/>
            <person name="Gargeya S."/>
            <person name="Fitzgerald M."/>
            <person name="Haas B."/>
            <person name="Abouelleil A."/>
            <person name="Allen A.W."/>
            <person name="Alvarado L."/>
            <person name="Arachchi H.M."/>
            <person name="Berlin A.M."/>
            <person name="Chapman S.B."/>
            <person name="Gainer-Dewar J."/>
            <person name="Goldberg J."/>
            <person name="Griggs A."/>
            <person name="Gujja S."/>
            <person name="Hansen M."/>
            <person name="Howarth C."/>
            <person name="Imamovic A."/>
            <person name="Ireland A."/>
            <person name="Larimer J."/>
            <person name="McCowan C."/>
            <person name="Murphy C."/>
            <person name="Pearson M."/>
            <person name="Poon T.W."/>
            <person name="Priest M."/>
            <person name="Roberts A."/>
            <person name="Saif S."/>
            <person name="Shea T."/>
            <person name="Sisk P."/>
            <person name="Sykes S."/>
            <person name="Wortman J."/>
            <person name="Nusbaum C."/>
            <person name="Birren B."/>
        </authorList>
    </citation>
    <scope>NUCLEOTIDE SEQUENCE [LARGE SCALE GENOMIC DNA]</scope>
    <source>
        <strain evidence="6 7">CBS 119918</strain>
    </source>
</reference>
<dbReference type="Pfam" id="PF11951">
    <property type="entry name" value="Fungal_trans_2"/>
    <property type="match status" value="1"/>
</dbReference>
<keyword evidence="2" id="KW-0238">DNA-binding</keyword>
<dbReference type="VEuPathDB" id="FungiDB:A1O9_08153"/>
<keyword evidence="3" id="KW-0804">Transcription</keyword>
<dbReference type="GO" id="GO:0008270">
    <property type="term" value="F:zinc ion binding"/>
    <property type="evidence" value="ECO:0007669"/>
    <property type="project" value="InterPro"/>
</dbReference>
<dbReference type="Proteomes" id="UP000027920">
    <property type="component" value="Unassembled WGS sequence"/>
</dbReference>
<dbReference type="InterPro" id="IPR021858">
    <property type="entry name" value="Fun_TF"/>
</dbReference>
<evidence type="ECO:0000259" key="5">
    <source>
        <dbReference type="PROSITE" id="PS50048"/>
    </source>
</evidence>
<evidence type="ECO:0000256" key="2">
    <source>
        <dbReference type="ARBA" id="ARBA00023125"/>
    </source>
</evidence>
<sequence length="525" mass="59022">MAGPGGGPPRKSHTKSRKGCRTCKKRHIRCDENFPQCRNCTKHNCRCDYMDMPAAGEEPLKGSKPPDLLMSPELQHRLDNWRITGEPPLPELRMHDTVYWTRFSTIDLRLIHHMVTLSSDMNNRGYSSCTAWGLKMTSLINAALSHDFVMSALLALSASHLAWQTKNVDTENLAYHHRGVALKGLHEAIGAFSRDNSEAILAASMLLSWQATEWRSWASLQQGVSTVMNAMRPWVHESELARFLDHQRSIARARTPATPTLPHAQLSIPHDDLRRVEQITTALHNLQLRLPPSEELAEHARRLLDYLQELQRDVQMQAPEQNFPRLQPLRDLIFWLPSSILRTGESDLAALTLLAHLYASALAVEPLFPEIGGAYLGSMSVLPLERVHEILMARRSTQPQDASVQVALSLIDVPVQIMTAYRLRQRQNSQSSQSLDAYRQSPQGSPNGYLIAVHVFQFFNAWIQQPSASGFVLSQHIESRGRAERVCNVIDWLPGTSALYGRATKCRGYGAGVWFTATAPAQFKK</sequence>
<proteinExistence type="predicted"/>
<dbReference type="PROSITE" id="PS00463">
    <property type="entry name" value="ZN2_CY6_FUNGAL_1"/>
    <property type="match status" value="1"/>
</dbReference>
<dbReference type="InterPro" id="IPR036864">
    <property type="entry name" value="Zn2-C6_fun-type_DNA-bd_sf"/>
</dbReference>
<keyword evidence="4" id="KW-0539">Nucleus</keyword>
<accession>A0A072P7Z3</accession>
<evidence type="ECO:0000256" key="4">
    <source>
        <dbReference type="ARBA" id="ARBA00023242"/>
    </source>
</evidence>
<feature type="domain" description="Zn(2)-C6 fungal-type" evidence="5">
    <location>
        <begin position="19"/>
        <end position="49"/>
    </location>
</feature>
<dbReference type="STRING" id="1182545.A0A072P7Z3"/>
<protein>
    <recommendedName>
        <fullName evidence="5">Zn(2)-C6 fungal-type domain-containing protein</fullName>
    </recommendedName>
</protein>
<dbReference type="GeneID" id="25283066"/>
<dbReference type="EMBL" id="AMGV01000007">
    <property type="protein sequence ID" value="KEF55403.1"/>
    <property type="molecule type" value="Genomic_DNA"/>
</dbReference>
<keyword evidence="7" id="KW-1185">Reference proteome</keyword>
<dbReference type="PANTHER" id="PTHR47657">
    <property type="entry name" value="STEROL REGULATORY ELEMENT-BINDING PROTEIN ECM22"/>
    <property type="match status" value="1"/>
</dbReference>